<sequence>MQDATNTPDTGAETGEPRATARLNMAGRVPLYHQIFMILRNRIYTGELAEGQLVPSEQDLTNEFGVSRITAKRALNELADAGLVVRERGRGTRVLQRPPSPAVTSSIEGWLENISLMGLSTEATVLEFSYLPASEDIAHALEMEPGGEVQRAVRVRRLNGEPMSYLVTYVPGDIGRNYEHEELNRIPLLHLLERAGVAVASARQTISATLAEADVAGALDIHAGAPLIEVRRVVRDSTERPVEYIRVLYRPDLYRFEMSMRRVTGDGSPRWTTTSSAPVPAGGG</sequence>
<feature type="domain" description="HTH gntR-type" evidence="5">
    <location>
        <begin position="29"/>
        <end position="97"/>
    </location>
</feature>
<dbReference type="InterPro" id="IPR011663">
    <property type="entry name" value="UTRA"/>
</dbReference>
<dbReference type="RefSeq" id="WP_167345105.1">
    <property type="nucleotide sequence ID" value="NZ_CYHE01000001.1"/>
</dbReference>
<evidence type="ECO:0000256" key="4">
    <source>
        <dbReference type="SAM" id="MobiDB-lite"/>
    </source>
</evidence>
<reference evidence="7" key="1">
    <citation type="submission" date="2015-08" db="EMBL/GenBank/DDBJ databases">
        <authorList>
            <person name="Varghese N."/>
        </authorList>
    </citation>
    <scope>NUCLEOTIDE SEQUENCE [LARGE SCALE GENOMIC DNA]</scope>
    <source>
        <strain evidence="7">DSM 23407</strain>
    </source>
</reference>
<dbReference type="Proteomes" id="UP000183900">
    <property type="component" value="Unassembled WGS sequence"/>
</dbReference>
<evidence type="ECO:0000259" key="5">
    <source>
        <dbReference type="PROSITE" id="PS50949"/>
    </source>
</evidence>
<dbReference type="InterPro" id="IPR050679">
    <property type="entry name" value="Bact_HTH_transcr_reg"/>
</dbReference>
<dbReference type="CDD" id="cd07377">
    <property type="entry name" value="WHTH_GntR"/>
    <property type="match status" value="1"/>
</dbReference>
<dbReference type="Gene3D" id="3.40.1410.10">
    <property type="entry name" value="Chorismate lyase-like"/>
    <property type="match status" value="1"/>
</dbReference>
<organism evidence="6 7">
    <name type="scientific">Pannonibacter indicus</name>
    <dbReference type="NCBI Taxonomy" id="466044"/>
    <lineage>
        <taxon>Bacteria</taxon>
        <taxon>Pseudomonadati</taxon>
        <taxon>Pseudomonadota</taxon>
        <taxon>Alphaproteobacteria</taxon>
        <taxon>Hyphomicrobiales</taxon>
        <taxon>Stappiaceae</taxon>
        <taxon>Pannonibacter</taxon>
    </lineage>
</organism>
<dbReference type="SUPFAM" id="SSF46785">
    <property type="entry name" value="Winged helix' DNA-binding domain"/>
    <property type="match status" value="1"/>
</dbReference>
<dbReference type="GO" id="GO:0003677">
    <property type="term" value="F:DNA binding"/>
    <property type="evidence" value="ECO:0007669"/>
    <property type="project" value="UniProtKB-KW"/>
</dbReference>
<dbReference type="InterPro" id="IPR028978">
    <property type="entry name" value="Chorismate_lyase_/UTRA_dom_sf"/>
</dbReference>
<dbReference type="PANTHER" id="PTHR44846">
    <property type="entry name" value="MANNOSYL-D-GLYCERATE TRANSPORT/METABOLISM SYSTEM REPRESSOR MNGR-RELATED"/>
    <property type="match status" value="1"/>
</dbReference>
<accession>A0A0K6HNI7</accession>
<evidence type="ECO:0000313" key="7">
    <source>
        <dbReference type="Proteomes" id="UP000183900"/>
    </source>
</evidence>
<dbReference type="GO" id="GO:0045892">
    <property type="term" value="P:negative regulation of DNA-templated transcription"/>
    <property type="evidence" value="ECO:0007669"/>
    <property type="project" value="TreeGrafter"/>
</dbReference>
<evidence type="ECO:0000256" key="2">
    <source>
        <dbReference type="ARBA" id="ARBA00023125"/>
    </source>
</evidence>
<keyword evidence="2 6" id="KW-0238">DNA-binding</keyword>
<evidence type="ECO:0000256" key="3">
    <source>
        <dbReference type="ARBA" id="ARBA00023163"/>
    </source>
</evidence>
<dbReference type="AlphaFoldDB" id="A0A0K6HNI7"/>
<name>A0A0K6HNI7_9HYPH</name>
<dbReference type="SMART" id="SM00345">
    <property type="entry name" value="HTH_GNTR"/>
    <property type="match status" value="1"/>
</dbReference>
<keyword evidence="3" id="KW-0804">Transcription</keyword>
<dbReference type="Pfam" id="PF00392">
    <property type="entry name" value="GntR"/>
    <property type="match status" value="1"/>
</dbReference>
<dbReference type="InterPro" id="IPR000524">
    <property type="entry name" value="Tscrpt_reg_HTH_GntR"/>
</dbReference>
<dbReference type="GO" id="GO:0003700">
    <property type="term" value="F:DNA-binding transcription factor activity"/>
    <property type="evidence" value="ECO:0007669"/>
    <property type="project" value="InterPro"/>
</dbReference>
<keyword evidence="1" id="KW-0805">Transcription regulation</keyword>
<dbReference type="InterPro" id="IPR036390">
    <property type="entry name" value="WH_DNA-bd_sf"/>
</dbReference>
<proteinExistence type="predicted"/>
<evidence type="ECO:0000256" key="1">
    <source>
        <dbReference type="ARBA" id="ARBA00023015"/>
    </source>
</evidence>
<dbReference type="SUPFAM" id="SSF64288">
    <property type="entry name" value="Chorismate lyase-like"/>
    <property type="match status" value="1"/>
</dbReference>
<dbReference type="PANTHER" id="PTHR44846:SF1">
    <property type="entry name" value="MANNOSYL-D-GLYCERATE TRANSPORT_METABOLISM SYSTEM REPRESSOR MNGR-RELATED"/>
    <property type="match status" value="1"/>
</dbReference>
<protein>
    <submittedName>
        <fullName evidence="6">DNA-binding transcriptional regulator, GntR family</fullName>
    </submittedName>
</protein>
<dbReference type="PRINTS" id="PR00035">
    <property type="entry name" value="HTHGNTR"/>
</dbReference>
<dbReference type="SMART" id="SM00866">
    <property type="entry name" value="UTRA"/>
    <property type="match status" value="1"/>
</dbReference>
<feature type="region of interest" description="Disordered" evidence="4">
    <location>
        <begin position="265"/>
        <end position="284"/>
    </location>
</feature>
<dbReference type="InterPro" id="IPR036388">
    <property type="entry name" value="WH-like_DNA-bd_sf"/>
</dbReference>
<keyword evidence="7" id="KW-1185">Reference proteome</keyword>
<dbReference type="Pfam" id="PF07702">
    <property type="entry name" value="UTRA"/>
    <property type="match status" value="1"/>
</dbReference>
<dbReference type="EMBL" id="CYHE01000001">
    <property type="protein sequence ID" value="CUA92363.1"/>
    <property type="molecule type" value="Genomic_DNA"/>
</dbReference>
<dbReference type="Gene3D" id="1.10.10.10">
    <property type="entry name" value="Winged helix-like DNA-binding domain superfamily/Winged helix DNA-binding domain"/>
    <property type="match status" value="1"/>
</dbReference>
<dbReference type="PROSITE" id="PS50949">
    <property type="entry name" value="HTH_GNTR"/>
    <property type="match status" value="1"/>
</dbReference>
<gene>
    <name evidence="6" type="ORF">Ga0061067_101486</name>
</gene>
<evidence type="ECO:0000313" key="6">
    <source>
        <dbReference type="EMBL" id="CUA92363.1"/>
    </source>
</evidence>